<sequence>MLPKFNLGVSRSKIAVSHLLKYDFSLDRRETVIEPPPHRRKWLQYTNRPPDVNPESTSIFLFPGQGSQYVGMGKDLIKFPKARQLFNCASEILRTDLIKTCLDGPPSKLNQTIHCQPAIYTVSLAAVSKLQEEEPSLVENCVAAAGFSLGEITALVFSGALNFEQGLHLIRVRAQAMQHACEHSNGAMSSVFLDNNSQLKLAILAAKKYCQTKLGLGDVHCAVVNYLYAECKVLAGHLEVSRFISVVGDVLRNRCLLF</sequence>
<feature type="domain" description="Malonyl-CoA:ACP transacylase (MAT)" evidence="1">
    <location>
        <begin position="61"/>
        <end position="254"/>
    </location>
</feature>
<dbReference type="Gene3D" id="3.30.70.250">
    <property type="entry name" value="Malonyl-CoA ACP transacylase, ACP-binding"/>
    <property type="match status" value="1"/>
</dbReference>
<protein>
    <submittedName>
        <fullName evidence="2">Malonyl-CoA-acyl carrier protein transacylase mitochondrial</fullName>
    </submittedName>
</protein>
<dbReference type="InterPro" id="IPR016035">
    <property type="entry name" value="Acyl_Trfase/lysoPLipase"/>
</dbReference>
<dbReference type="OrthoDB" id="541883at2759"/>
<keyword evidence="3" id="KW-1185">Reference proteome</keyword>
<comment type="caution">
    <text evidence="2">The sequence shown here is derived from an EMBL/GenBank/DDBJ whole genome shotgun (WGS) entry which is preliminary data.</text>
</comment>
<evidence type="ECO:0000313" key="2">
    <source>
        <dbReference type="EMBL" id="KAA0200484.1"/>
    </source>
</evidence>
<dbReference type="EMBL" id="LUCM01000498">
    <property type="protein sequence ID" value="KAA0200484.1"/>
    <property type="molecule type" value="Genomic_DNA"/>
</dbReference>
<name>A0A8E0S3R1_9TREM</name>
<evidence type="ECO:0000259" key="1">
    <source>
        <dbReference type="SMART" id="SM00827"/>
    </source>
</evidence>
<dbReference type="GO" id="GO:0016740">
    <property type="term" value="F:transferase activity"/>
    <property type="evidence" value="ECO:0007669"/>
    <property type="project" value="InterPro"/>
</dbReference>
<organism evidence="2 3">
    <name type="scientific">Fasciolopsis buskii</name>
    <dbReference type="NCBI Taxonomy" id="27845"/>
    <lineage>
        <taxon>Eukaryota</taxon>
        <taxon>Metazoa</taxon>
        <taxon>Spiralia</taxon>
        <taxon>Lophotrochozoa</taxon>
        <taxon>Platyhelminthes</taxon>
        <taxon>Trematoda</taxon>
        <taxon>Digenea</taxon>
        <taxon>Plagiorchiida</taxon>
        <taxon>Echinostomata</taxon>
        <taxon>Echinostomatoidea</taxon>
        <taxon>Fasciolidae</taxon>
        <taxon>Fasciolopsis</taxon>
    </lineage>
</organism>
<dbReference type="InterPro" id="IPR001227">
    <property type="entry name" value="Ac_transferase_dom_sf"/>
</dbReference>
<dbReference type="AlphaFoldDB" id="A0A8E0S3R1"/>
<dbReference type="PANTHER" id="PTHR47170:SF2">
    <property type="entry name" value="MALONYL-COA:ACP TRANSACYLASE (MAT) DOMAIN-CONTAINING PROTEIN"/>
    <property type="match status" value="1"/>
</dbReference>
<dbReference type="Gene3D" id="3.40.366.10">
    <property type="entry name" value="Malonyl-Coenzyme A Acyl Carrier Protein, domain 2"/>
    <property type="match status" value="1"/>
</dbReference>
<dbReference type="Pfam" id="PF00698">
    <property type="entry name" value="Acyl_transf_1"/>
    <property type="match status" value="1"/>
</dbReference>
<proteinExistence type="predicted"/>
<dbReference type="SUPFAM" id="SSF52151">
    <property type="entry name" value="FabD/lysophospholipase-like"/>
    <property type="match status" value="1"/>
</dbReference>
<dbReference type="InterPro" id="IPR052760">
    <property type="entry name" value="Mitochondrial_malonyltrans"/>
</dbReference>
<dbReference type="SMART" id="SM00827">
    <property type="entry name" value="PKS_AT"/>
    <property type="match status" value="1"/>
</dbReference>
<gene>
    <name evidence="2" type="ORF">FBUS_10901</name>
</gene>
<dbReference type="PANTHER" id="PTHR47170">
    <property type="entry name" value="MALONYL-COA ACP TRANSACYLASE, ACP-BINDING"/>
    <property type="match status" value="1"/>
</dbReference>
<dbReference type="InterPro" id="IPR014043">
    <property type="entry name" value="Acyl_transferase_dom"/>
</dbReference>
<evidence type="ECO:0000313" key="3">
    <source>
        <dbReference type="Proteomes" id="UP000728185"/>
    </source>
</evidence>
<accession>A0A8E0S3R1</accession>
<dbReference type="Proteomes" id="UP000728185">
    <property type="component" value="Unassembled WGS sequence"/>
</dbReference>
<reference evidence="2" key="1">
    <citation type="submission" date="2019-05" db="EMBL/GenBank/DDBJ databases">
        <title>Annotation for the trematode Fasciolopsis buski.</title>
        <authorList>
            <person name="Choi Y.-J."/>
        </authorList>
    </citation>
    <scope>NUCLEOTIDE SEQUENCE</scope>
    <source>
        <strain evidence="2">HT</strain>
        <tissue evidence="2">Whole worm</tissue>
    </source>
</reference>